<evidence type="ECO:0000256" key="7">
    <source>
        <dbReference type="ARBA" id="ARBA00022840"/>
    </source>
</evidence>
<evidence type="ECO:0000259" key="13">
    <source>
        <dbReference type="PROSITE" id="PS50990"/>
    </source>
</evidence>
<feature type="transmembrane region" description="Helical" evidence="10">
    <location>
        <begin position="317"/>
        <end position="336"/>
    </location>
</feature>
<reference evidence="15 17" key="3">
    <citation type="submission" date="2019-04" db="EMBL/GenBank/DDBJ databases">
        <title>Microbes associate with the intestines of laboratory mice.</title>
        <authorList>
            <person name="Navarre W."/>
            <person name="Wong E."/>
            <person name="Huang K."/>
            <person name="Tropini C."/>
            <person name="Ng K."/>
            <person name="Yu B."/>
        </authorList>
    </citation>
    <scope>NUCLEOTIDE SEQUENCE [LARGE SCALE GENOMIC DNA]</scope>
    <source>
        <strain evidence="15 17">NM63_1-25</strain>
    </source>
</reference>
<evidence type="ECO:0000256" key="4">
    <source>
        <dbReference type="ARBA" id="ARBA00022692"/>
    </source>
</evidence>
<dbReference type="Gene3D" id="3.90.70.10">
    <property type="entry name" value="Cysteine proteinases"/>
    <property type="match status" value="1"/>
</dbReference>
<dbReference type="EMBL" id="CP015401">
    <property type="protein sequence ID" value="ANU58134.1"/>
    <property type="molecule type" value="Genomic_DNA"/>
</dbReference>
<dbReference type="SUPFAM" id="SSF90123">
    <property type="entry name" value="ABC transporter transmembrane region"/>
    <property type="match status" value="1"/>
</dbReference>
<dbReference type="InterPro" id="IPR005074">
    <property type="entry name" value="Peptidase_C39"/>
</dbReference>
<evidence type="ECO:0000313" key="17">
    <source>
        <dbReference type="Proteomes" id="UP000309566"/>
    </source>
</evidence>
<feature type="domain" description="ABC transmembrane type-1" evidence="12">
    <location>
        <begin position="181"/>
        <end position="460"/>
    </location>
</feature>
<evidence type="ECO:0000256" key="9">
    <source>
        <dbReference type="ARBA" id="ARBA00023136"/>
    </source>
</evidence>
<evidence type="ECO:0000313" key="14">
    <source>
        <dbReference type="EMBL" id="ANU58134.1"/>
    </source>
</evidence>
<dbReference type="Proteomes" id="UP000092631">
    <property type="component" value="Chromosome"/>
</dbReference>
<dbReference type="PROSITE" id="PS50990">
    <property type="entry name" value="PEPTIDASE_C39"/>
    <property type="match status" value="1"/>
</dbReference>
<evidence type="ECO:0000256" key="8">
    <source>
        <dbReference type="ARBA" id="ARBA00022989"/>
    </source>
</evidence>
<name>A0A1C7H0N4_9BACE</name>
<keyword evidence="4 10" id="KW-0812">Transmembrane</keyword>
<keyword evidence="5" id="KW-0547">Nucleotide-binding</keyword>
<dbReference type="GO" id="GO:0005886">
    <property type="term" value="C:plasma membrane"/>
    <property type="evidence" value="ECO:0007669"/>
    <property type="project" value="UniProtKB-SubCell"/>
</dbReference>
<accession>A0A1C7H0N4</accession>
<dbReference type="GO" id="GO:0008233">
    <property type="term" value="F:peptidase activity"/>
    <property type="evidence" value="ECO:0007669"/>
    <property type="project" value="InterPro"/>
</dbReference>
<evidence type="ECO:0000256" key="10">
    <source>
        <dbReference type="SAM" id="Phobius"/>
    </source>
</evidence>
<keyword evidence="2" id="KW-0813">Transport</keyword>
<dbReference type="PANTHER" id="PTHR43394:SF1">
    <property type="entry name" value="ATP-BINDING CASSETTE SUB-FAMILY B MEMBER 10, MITOCHONDRIAL"/>
    <property type="match status" value="1"/>
</dbReference>
<dbReference type="PROSITE" id="PS50929">
    <property type="entry name" value="ABC_TM1F"/>
    <property type="match status" value="1"/>
</dbReference>
<dbReference type="Pfam" id="PF00005">
    <property type="entry name" value="ABC_tran"/>
    <property type="match status" value="1"/>
</dbReference>
<dbReference type="InterPro" id="IPR036640">
    <property type="entry name" value="ABC1_TM_sf"/>
</dbReference>
<feature type="domain" description="ABC transporter" evidence="11">
    <location>
        <begin position="494"/>
        <end position="730"/>
    </location>
</feature>
<dbReference type="GO" id="GO:0016887">
    <property type="term" value="F:ATP hydrolysis activity"/>
    <property type="evidence" value="ECO:0007669"/>
    <property type="project" value="InterPro"/>
</dbReference>
<accession>A0A4S2DDQ2</accession>
<dbReference type="InterPro" id="IPR039421">
    <property type="entry name" value="Type_1_exporter"/>
</dbReference>
<dbReference type="OrthoDB" id="9760358at2"/>
<dbReference type="Proteomes" id="UP000309566">
    <property type="component" value="Unassembled WGS sequence"/>
</dbReference>
<gene>
    <name evidence="14" type="ORF">A4V03_11625</name>
    <name evidence="15" type="ORF">E5353_03690</name>
</gene>
<feature type="transmembrane region" description="Helical" evidence="10">
    <location>
        <begin position="288"/>
        <end position="311"/>
    </location>
</feature>
<reference evidence="14" key="2">
    <citation type="submission" date="2017-04" db="EMBL/GenBank/DDBJ databases">
        <title>Complete Genome Sequences of Twelve Strains of a Stable Defined Moderately Diverse Mouse Microbiota 2 (sDMDMm2).</title>
        <authorList>
            <person name="Uchimura Y."/>
            <person name="Wyss M."/>
            <person name="Brugiroux S."/>
            <person name="Limenitakis J.P."/>
            <person name="Stecher B."/>
            <person name="McCoy K.D."/>
            <person name="Macpherson A.J."/>
        </authorList>
    </citation>
    <scope>NUCLEOTIDE SEQUENCE</scope>
    <source>
        <strain evidence="14">I48</strain>
    </source>
</reference>
<proteinExistence type="predicted"/>
<organism evidence="14 16">
    <name type="scientific">Bacteroides caecimuris</name>
    <dbReference type="NCBI Taxonomy" id="1796613"/>
    <lineage>
        <taxon>Bacteria</taxon>
        <taxon>Pseudomonadati</taxon>
        <taxon>Bacteroidota</taxon>
        <taxon>Bacteroidia</taxon>
        <taxon>Bacteroidales</taxon>
        <taxon>Bacteroidaceae</taxon>
        <taxon>Bacteroides</taxon>
    </lineage>
</organism>
<dbReference type="GO" id="GO:0015421">
    <property type="term" value="F:ABC-type oligopeptide transporter activity"/>
    <property type="evidence" value="ECO:0007669"/>
    <property type="project" value="TreeGrafter"/>
</dbReference>
<comment type="subcellular location">
    <subcellularLocation>
        <location evidence="1">Cell membrane</location>
        <topology evidence="1">Multi-pass membrane protein</topology>
    </subcellularLocation>
</comment>
<dbReference type="InterPro" id="IPR003439">
    <property type="entry name" value="ABC_transporter-like_ATP-bd"/>
</dbReference>
<feature type="domain" description="Peptidase C39" evidence="13">
    <location>
        <begin position="11"/>
        <end position="135"/>
    </location>
</feature>
<evidence type="ECO:0000313" key="15">
    <source>
        <dbReference type="EMBL" id="TGY40069.1"/>
    </source>
</evidence>
<evidence type="ECO:0000256" key="3">
    <source>
        <dbReference type="ARBA" id="ARBA00022475"/>
    </source>
</evidence>
<feature type="transmembrane region" description="Helical" evidence="10">
    <location>
        <begin position="210"/>
        <end position="232"/>
    </location>
</feature>
<dbReference type="STRING" id="1796613.A4V03_11625"/>
<evidence type="ECO:0000256" key="2">
    <source>
        <dbReference type="ARBA" id="ARBA00022448"/>
    </source>
</evidence>
<dbReference type="AlphaFoldDB" id="A0A1C7H0N4"/>
<dbReference type="Pfam" id="PF03412">
    <property type="entry name" value="Peptidase_C39"/>
    <property type="match status" value="1"/>
</dbReference>
<dbReference type="PROSITE" id="PS50893">
    <property type="entry name" value="ABC_TRANSPORTER_2"/>
    <property type="match status" value="1"/>
</dbReference>
<dbReference type="InterPro" id="IPR011527">
    <property type="entry name" value="ABC1_TM_dom"/>
</dbReference>
<sequence length="736" mass="83799">MMIKAFPFYTQLDAMDCGPTCLRMIARYYGKSYSLQSLRSRSYLTRNGVSLLGISDAAEAIGFRTIGAKITFEQLISGIPLPCILHWNQNHFVVCYNIRKKKKEYLIDIADPVGDLITYKEQEFRKQWITTVSERESKGTVLILEPSAEFYEMEDENKKNKRSLDFFLRYLSPYKKELLQLTLGMLIGSLLQLIFPFLTQSLVDIGIQDGSLSFITLILIAQLIVFLSQLSVEFIRSWIMLHMNTRINISLISDFLCKLMKLPLRYFDSKMVGDILQRIGDHGRIESFLTGSSIGTLFSFVNFFVFSFVLAYYNLSILAIFLFGNTLYVCWVLLFLKYRRVLDIRRFSQSSSEQSNMIQLVTAMQEIKLNNCEKQKRWQWERIQVKLFKISVKGLALGQIQQIGSVFFSHTTNIIITFIAAKSVVEGDLTLGMMMSLTYIIGQLSAPVSSFISFVQQFQDAQISLERLNEVHEIEDEEHNIDMKMASLPAFKYIELNNLSFSYDGADRDYVLNDINLVIPEHKVTAIVGASGSGKTTLVKLMLGFYKPNKGKILVGGTPLENINPHLWRASAGAVMQDGYIFSETIAQNIAVGEEQIDIEKLRHSVMVANIREFIDSLPLGYNTKIGMEGNGISQGQRQRLLIARAVYKNPEFLFFDEATNSLDANNEKEIMAHLHEFYKGKTVVVVAHRLSTVKDADNIVVLNNGQVAEQGTHHELTKRKGLYYELVKNQLELGL</sequence>
<dbReference type="Pfam" id="PF00664">
    <property type="entry name" value="ABC_membrane"/>
    <property type="match status" value="1"/>
</dbReference>
<dbReference type="Gene3D" id="1.20.1560.10">
    <property type="entry name" value="ABC transporter type 1, transmembrane domain"/>
    <property type="match status" value="1"/>
</dbReference>
<dbReference type="KEGG" id="bcae:A4V03_11625"/>
<dbReference type="GO" id="GO:0005524">
    <property type="term" value="F:ATP binding"/>
    <property type="evidence" value="ECO:0007669"/>
    <property type="project" value="UniProtKB-KW"/>
</dbReference>
<dbReference type="PROSITE" id="PS00211">
    <property type="entry name" value="ABC_TRANSPORTER_1"/>
    <property type="match status" value="1"/>
</dbReference>
<keyword evidence="16" id="KW-1185">Reference proteome</keyword>
<evidence type="ECO:0000313" key="16">
    <source>
        <dbReference type="Proteomes" id="UP000092631"/>
    </source>
</evidence>
<evidence type="ECO:0000256" key="5">
    <source>
        <dbReference type="ARBA" id="ARBA00022741"/>
    </source>
</evidence>
<dbReference type="GO" id="GO:0006508">
    <property type="term" value="P:proteolysis"/>
    <property type="evidence" value="ECO:0007669"/>
    <property type="project" value="InterPro"/>
</dbReference>
<evidence type="ECO:0000256" key="1">
    <source>
        <dbReference type="ARBA" id="ARBA00004651"/>
    </source>
</evidence>
<reference evidence="16" key="1">
    <citation type="submission" date="2016-04" db="EMBL/GenBank/DDBJ databases">
        <title>Complete Genome Sequences of Twelve Strains of a Stable Defined Moderately Diverse Mouse Microbiota 2 (sDMDMm2).</title>
        <authorList>
            <person name="Uchimura Y."/>
            <person name="Wyss M."/>
            <person name="Brugiroux S."/>
            <person name="Limenitakis J.P."/>
            <person name="Stecher B."/>
            <person name="McCoy K.D."/>
            <person name="Macpherson A.J."/>
        </authorList>
    </citation>
    <scope>NUCLEOTIDE SEQUENCE [LARGE SCALE GENOMIC DNA]</scope>
    <source>
        <strain evidence="16">I48</strain>
    </source>
</reference>
<dbReference type="SUPFAM" id="SSF52540">
    <property type="entry name" value="P-loop containing nucleoside triphosphate hydrolases"/>
    <property type="match status" value="1"/>
</dbReference>
<dbReference type="InterPro" id="IPR017871">
    <property type="entry name" value="ABC_transporter-like_CS"/>
</dbReference>
<dbReference type="InterPro" id="IPR027417">
    <property type="entry name" value="P-loop_NTPase"/>
</dbReference>
<keyword evidence="9 10" id="KW-0472">Membrane</keyword>
<evidence type="ECO:0000256" key="6">
    <source>
        <dbReference type="ARBA" id="ARBA00022801"/>
    </source>
</evidence>
<keyword evidence="8 10" id="KW-1133">Transmembrane helix</keyword>
<dbReference type="Gene3D" id="3.40.50.300">
    <property type="entry name" value="P-loop containing nucleotide triphosphate hydrolases"/>
    <property type="match status" value="1"/>
</dbReference>
<dbReference type="PANTHER" id="PTHR43394">
    <property type="entry name" value="ATP-DEPENDENT PERMEASE MDL1, MITOCHONDRIAL"/>
    <property type="match status" value="1"/>
</dbReference>
<dbReference type="EMBL" id="SRYX01000009">
    <property type="protein sequence ID" value="TGY40069.1"/>
    <property type="molecule type" value="Genomic_DNA"/>
</dbReference>
<dbReference type="CDD" id="cd02418">
    <property type="entry name" value="Peptidase_C39B"/>
    <property type="match status" value="1"/>
</dbReference>
<feature type="transmembrane region" description="Helical" evidence="10">
    <location>
        <begin position="178"/>
        <end position="198"/>
    </location>
</feature>
<keyword evidence="6" id="KW-0378">Hydrolase</keyword>
<dbReference type="SMART" id="SM00382">
    <property type="entry name" value="AAA"/>
    <property type="match status" value="1"/>
</dbReference>
<protein>
    <submittedName>
        <fullName evidence="14">ABC transporter ATP-binding protein</fullName>
    </submittedName>
    <submittedName>
        <fullName evidence="15">Peptidase domain-containing ABC transporter</fullName>
    </submittedName>
</protein>
<dbReference type="InterPro" id="IPR003593">
    <property type="entry name" value="AAA+_ATPase"/>
</dbReference>
<keyword evidence="7 14" id="KW-0067">ATP-binding</keyword>
<evidence type="ECO:0000259" key="12">
    <source>
        <dbReference type="PROSITE" id="PS50929"/>
    </source>
</evidence>
<evidence type="ECO:0000259" key="11">
    <source>
        <dbReference type="PROSITE" id="PS50893"/>
    </source>
</evidence>
<keyword evidence="3" id="KW-1003">Cell membrane</keyword>
<dbReference type="CDD" id="cd18571">
    <property type="entry name" value="ABC_6TM_peptidase_like"/>
    <property type="match status" value="1"/>
</dbReference>
<dbReference type="FunFam" id="3.40.50.300:FF:000299">
    <property type="entry name" value="ABC transporter ATP-binding protein/permease"/>
    <property type="match status" value="1"/>
</dbReference>